<protein>
    <submittedName>
        <fullName evidence="8">Glycosyltransferase family 2 protein</fullName>
    </submittedName>
</protein>
<dbReference type="EMBL" id="JBHTJO010000001">
    <property type="protein sequence ID" value="MFD0987448.1"/>
    <property type="molecule type" value="Genomic_DNA"/>
</dbReference>
<keyword evidence="9" id="KW-1185">Reference proteome</keyword>
<evidence type="ECO:0000256" key="1">
    <source>
        <dbReference type="ARBA" id="ARBA00001946"/>
    </source>
</evidence>
<feature type="compositionally biased region" description="Basic and acidic residues" evidence="6">
    <location>
        <begin position="308"/>
        <end position="322"/>
    </location>
</feature>
<dbReference type="Gene3D" id="3.90.550.10">
    <property type="entry name" value="Spore Coat Polysaccharide Biosynthesis Protein SpsA, Chain A"/>
    <property type="match status" value="1"/>
</dbReference>
<feature type="domain" description="Glycosyltransferase 2-like" evidence="7">
    <location>
        <begin position="4"/>
        <end position="157"/>
    </location>
</feature>
<comment type="cofactor">
    <cofactor evidence="1">
        <name>Mg(2+)</name>
        <dbReference type="ChEBI" id="CHEBI:18420"/>
    </cofactor>
</comment>
<dbReference type="PANTHER" id="PTHR48090:SF10">
    <property type="entry name" value="GLUCOSYL-3-PHOSPHOGLYCERATE SYNTHASE"/>
    <property type="match status" value="1"/>
</dbReference>
<dbReference type="InterPro" id="IPR029044">
    <property type="entry name" value="Nucleotide-diphossugar_trans"/>
</dbReference>
<evidence type="ECO:0000259" key="7">
    <source>
        <dbReference type="Pfam" id="PF00535"/>
    </source>
</evidence>
<reference evidence="9" key="1">
    <citation type="journal article" date="2019" name="Int. J. Syst. Evol. Microbiol.">
        <title>The Global Catalogue of Microorganisms (GCM) 10K type strain sequencing project: providing services to taxonomists for standard genome sequencing and annotation.</title>
        <authorList>
            <consortium name="The Broad Institute Genomics Platform"/>
            <consortium name="The Broad Institute Genome Sequencing Center for Infectious Disease"/>
            <person name="Wu L."/>
            <person name="Ma J."/>
        </authorList>
    </citation>
    <scope>NUCLEOTIDE SEQUENCE [LARGE SCALE GENOMIC DNA]</scope>
    <source>
        <strain evidence="9">CCUG 61697</strain>
    </source>
</reference>
<dbReference type="SUPFAM" id="SSF53448">
    <property type="entry name" value="Nucleotide-diphospho-sugar transferases"/>
    <property type="match status" value="1"/>
</dbReference>
<proteinExistence type="inferred from homology"/>
<evidence type="ECO:0000256" key="3">
    <source>
        <dbReference type="ARBA" id="ARBA00022676"/>
    </source>
</evidence>
<accession>A0ABW3JAX2</accession>
<comment type="caution">
    <text evidence="8">The sequence shown here is derived from an EMBL/GenBank/DDBJ whole genome shotgun (WGS) entry which is preliminary data.</text>
</comment>
<evidence type="ECO:0000256" key="4">
    <source>
        <dbReference type="ARBA" id="ARBA00022679"/>
    </source>
</evidence>
<feature type="region of interest" description="Disordered" evidence="6">
    <location>
        <begin position="294"/>
        <end position="354"/>
    </location>
</feature>
<evidence type="ECO:0000256" key="5">
    <source>
        <dbReference type="ARBA" id="ARBA00022842"/>
    </source>
</evidence>
<dbReference type="PANTHER" id="PTHR48090">
    <property type="entry name" value="UNDECAPRENYL-PHOSPHATE 4-DEOXY-4-FORMAMIDO-L-ARABINOSE TRANSFERASE-RELATED"/>
    <property type="match status" value="1"/>
</dbReference>
<evidence type="ECO:0000313" key="9">
    <source>
        <dbReference type="Proteomes" id="UP001597102"/>
    </source>
</evidence>
<organism evidence="8 9">
    <name type="scientific">Methyloligella solikamskensis</name>
    <dbReference type="NCBI Taxonomy" id="1177756"/>
    <lineage>
        <taxon>Bacteria</taxon>
        <taxon>Pseudomonadati</taxon>
        <taxon>Pseudomonadota</taxon>
        <taxon>Alphaproteobacteria</taxon>
        <taxon>Hyphomicrobiales</taxon>
        <taxon>Hyphomicrobiaceae</taxon>
        <taxon>Methyloligella</taxon>
    </lineage>
</organism>
<dbReference type="CDD" id="cd00761">
    <property type="entry name" value="Glyco_tranf_GTA_type"/>
    <property type="match status" value="1"/>
</dbReference>
<sequence length="354" mass="40322">MKVSIVIRAYNEDEHLEKLLLGLSVQSPKPHEVILVDSGSTDQTVNIARRYGVKIVPIEKSEFTFGRALNYGCEAATGDICVFASAHVYPVFDTWLESLVAPFADERVAVSYGRQIGNELNKFSEHQIFAQWFPEDSMCPQGTYFCNNANCAIRRSDWEKHPYDESLTGLEDLAWAKAAQARGSWVAYVADAMIVHVHDESWEQVFTRYRREAIAMRAIDDHAHFTRLDLAGLMVRNIGSDWMEAWRQGVLRKEFGSIVMFRYNQLTGTYRGFNDPPEISAALKTRFYYPKSPHERRLAQREKSRHAIRYEDLPRRHTRPADDAPEGSEDTPPPLSAAAGRGAAPKLRVLNRDE</sequence>
<comment type="similarity">
    <text evidence="2">Belongs to the glycosyltransferase 2 family.</text>
</comment>
<dbReference type="Proteomes" id="UP001597102">
    <property type="component" value="Unassembled WGS sequence"/>
</dbReference>
<dbReference type="InterPro" id="IPR001173">
    <property type="entry name" value="Glyco_trans_2-like"/>
</dbReference>
<keyword evidence="4" id="KW-0808">Transferase</keyword>
<name>A0ABW3JAX2_9HYPH</name>
<evidence type="ECO:0000256" key="2">
    <source>
        <dbReference type="ARBA" id="ARBA00006739"/>
    </source>
</evidence>
<gene>
    <name evidence="8" type="ORF">ACFQ2F_10110</name>
</gene>
<dbReference type="Pfam" id="PF00535">
    <property type="entry name" value="Glycos_transf_2"/>
    <property type="match status" value="1"/>
</dbReference>
<evidence type="ECO:0000256" key="6">
    <source>
        <dbReference type="SAM" id="MobiDB-lite"/>
    </source>
</evidence>
<evidence type="ECO:0000313" key="8">
    <source>
        <dbReference type="EMBL" id="MFD0987448.1"/>
    </source>
</evidence>
<dbReference type="RefSeq" id="WP_379089446.1">
    <property type="nucleotide sequence ID" value="NZ_JBHTJO010000001.1"/>
</dbReference>
<keyword evidence="5" id="KW-0460">Magnesium</keyword>
<keyword evidence="3" id="KW-0328">Glycosyltransferase</keyword>
<dbReference type="InterPro" id="IPR050256">
    <property type="entry name" value="Glycosyltransferase_2"/>
</dbReference>